<protein>
    <submittedName>
        <fullName evidence="2">Uncharacterized protein</fullName>
    </submittedName>
</protein>
<dbReference type="Ensembl" id="ENSRNOT00000122598.1">
    <property type="protein sequence ID" value="ENSRNOP00000101638.1"/>
    <property type="gene ID" value="ENSRNOG00000084663.1"/>
</dbReference>
<feature type="region of interest" description="Disordered" evidence="1">
    <location>
        <begin position="112"/>
        <end position="171"/>
    </location>
</feature>
<reference evidence="2" key="1">
    <citation type="submission" date="2024-01" db="EMBL/GenBank/DDBJ databases">
        <title>GRCr8: a new rat reference genome assembly contstructed from accurate long reads and long range scaffolding.</title>
        <authorList>
            <person name="Doris P.A."/>
            <person name="Kalbfleisch T."/>
            <person name="Li K."/>
            <person name="Howe K."/>
            <person name="Wood J."/>
        </authorList>
    </citation>
    <scope>NUCLEOTIDE SEQUENCE [LARGE SCALE GENOMIC DNA]</scope>
    <source>
        <strain evidence="2">Brown Norway</strain>
    </source>
</reference>
<reference evidence="2" key="2">
    <citation type="submission" date="2025-08" db="UniProtKB">
        <authorList>
            <consortium name="Ensembl"/>
        </authorList>
    </citation>
    <scope>IDENTIFICATION</scope>
    <source>
        <strain evidence="2">Brown Norway</strain>
    </source>
</reference>
<feature type="region of interest" description="Disordered" evidence="1">
    <location>
        <begin position="1"/>
        <end position="24"/>
    </location>
</feature>
<feature type="compositionally biased region" description="Basic and acidic residues" evidence="1">
    <location>
        <begin position="1"/>
        <end position="11"/>
    </location>
</feature>
<dbReference type="Proteomes" id="UP000002494">
    <property type="component" value="Chromosome 8"/>
</dbReference>
<sequence>MSEQLRAHTDLTEDQFDGQHPQCRAQSPGISVSCPERYGEVNVHFLWICNSLNTRDITTLKVPICSPTSVIKTARLIVKVPHSRPRHSSTSKIPKDTYQHIPQHLSSVVTHQPRLLNAKNRKPPDRKRNSLLALRVRQGRVLVPGRGGARAPDHRERRESQSDSSKRPVYPPDLRIHLYLLSRPCGTRSGT</sequence>
<accession>A0ABK0LEK9</accession>
<reference evidence="2" key="3">
    <citation type="submission" date="2025-09" db="UniProtKB">
        <authorList>
            <consortium name="Ensembl"/>
        </authorList>
    </citation>
    <scope>IDENTIFICATION</scope>
    <source>
        <strain evidence="2">Brown Norway</strain>
    </source>
</reference>
<name>A0ABK0LEK9_RAT</name>
<keyword evidence="3" id="KW-1185">Reference proteome</keyword>
<feature type="compositionally biased region" description="Basic and acidic residues" evidence="1">
    <location>
        <begin position="151"/>
        <end position="166"/>
    </location>
</feature>
<evidence type="ECO:0000256" key="1">
    <source>
        <dbReference type="SAM" id="MobiDB-lite"/>
    </source>
</evidence>
<evidence type="ECO:0000313" key="3">
    <source>
        <dbReference type="Proteomes" id="UP000002494"/>
    </source>
</evidence>
<evidence type="ECO:0000313" key="2">
    <source>
        <dbReference type="Ensembl" id="ENSRNOP00000101638.1"/>
    </source>
</evidence>
<organism evidence="2 3">
    <name type="scientific">Rattus norvegicus</name>
    <name type="common">Rat</name>
    <dbReference type="NCBI Taxonomy" id="10116"/>
    <lineage>
        <taxon>Eukaryota</taxon>
        <taxon>Metazoa</taxon>
        <taxon>Chordata</taxon>
        <taxon>Craniata</taxon>
        <taxon>Vertebrata</taxon>
        <taxon>Euteleostomi</taxon>
        <taxon>Mammalia</taxon>
        <taxon>Eutheria</taxon>
        <taxon>Euarchontoglires</taxon>
        <taxon>Glires</taxon>
        <taxon>Rodentia</taxon>
        <taxon>Myomorpha</taxon>
        <taxon>Muroidea</taxon>
        <taxon>Muridae</taxon>
        <taxon>Murinae</taxon>
        <taxon>Rattus</taxon>
    </lineage>
</organism>
<proteinExistence type="predicted"/>